<reference evidence="2" key="1">
    <citation type="submission" date="2022-07" db="EMBL/GenBank/DDBJ databases">
        <title>Chromosome-level genome of Muraenolepis orangiensis.</title>
        <authorList>
            <person name="Kim J."/>
        </authorList>
    </citation>
    <scope>NUCLEOTIDE SEQUENCE</scope>
    <source>
        <strain evidence="2">KU_S4_2022</strain>
        <tissue evidence="2">Muscle</tissue>
    </source>
</reference>
<dbReference type="PANTHER" id="PTHR33861">
    <property type="entry name" value="PROTEIN CBG18333"/>
    <property type="match status" value="1"/>
</dbReference>
<feature type="region of interest" description="Disordered" evidence="1">
    <location>
        <begin position="39"/>
        <end position="58"/>
    </location>
</feature>
<dbReference type="Pfam" id="PF15189">
    <property type="entry name" value="MEIOC"/>
    <property type="match status" value="1"/>
</dbReference>
<accession>A0A9Q0IJZ9</accession>
<keyword evidence="3" id="KW-1185">Reference proteome</keyword>
<dbReference type="GO" id="GO:0007141">
    <property type="term" value="P:male meiosis I"/>
    <property type="evidence" value="ECO:0007669"/>
    <property type="project" value="TreeGrafter"/>
</dbReference>
<feature type="region of interest" description="Disordered" evidence="1">
    <location>
        <begin position="455"/>
        <end position="535"/>
    </location>
</feature>
<feature type="compositionally biased region" description="Polar residues" evidence="1">
    <location>
        <begin position="503"/>
        <end position="514"/>
    </location>
</feature>
<dbReference type="AlphaFoldDB" id="A0A9Q0IJZ9"/>
<gene>
    <name evidence="2" type="ORF">NHX12_032567</name>
</gene>
<protein>
    <submittedName>
        <fullName evidence="2">Uncharacterized protein</fullName>
    </submittedName>
</protein>
<dbReference type="GO" id="GO:0005634">
    <property type="term" value="C:nucleus"/>
    <property type="evidence" value="ECO:0007669"/>
    <property type="project" value="TreeGrafter"/>
</dbReference>
<dbReference type="PANTHER" id="PTHR33861:SF4">
    <property type="entry name" value="MEIOSIS-SPECIFIC COILED-COIL DOMAIN-CONTAINING PROTEIN MEIOC"/>
    <property type="match status" value="1"/>
</dbReference>
<proteinExistence type="predicted"/>
<dbReference type="InterPro" id="IPR027963">
    <property type="entry name" value="MEIOC"/>
</dbReference>
<feature type="region of interest" description="Disordered" evidence="1">
    <location>
        <begin position="414"/>
        <end position="438"/>
    </location>
</feature>
<evidence type="ECO:0000313" key="3">
    <source>
        <dbReference type="Proteomes" id="UP001148018"/>
    </source>
</evidence>
<organism evidence="2 3">
    <name type="scientific">Muraenolepis orangiensis</name>
    <name type="common">Patagonian moray cod</name>
    <dbReference type="NCBI Taxonomy" id="630683"/>
    <lineage>
        <taxon>Eukaryota</taxon>
        <taxon>Metazoa</taxon>
        <taxon>Chordata</taxon>
        <taxon>Craniata</taxon>
        <taxon>Vertebrata</taxon>
        <taxon>Euteleostomi</taxon>
        <taxon>Actinopterygii</taxon>
        <taxon>Neopterygii</taxon>
        <taxon>Teleostei</taxon>
        <taxon>Neoteleostei</taxon>
        <taxon>Acanthomorphata</taxon>
        <taxon>Zeiogadaria</taxon>
        <taxon>Gadariae</taxon>
        <taxon>Gadiformes</taxon>
        <taxon>Muraenolepidoidei</taxon>
        <taxon>Muraenolepididae</taxon>
        <taxon>Muraenolepis</taxon>
    </lineage>
</organism>
<dbReference type="OrthoDB" id="5978002at2759"/>
<feature type="region of interest" description="Disordered" evidence="1">
    <location>
        <begin position="547"/>
        <end position="593"/>
    </location>
</feature>
<evidence type="ECO:0000256" key="1">
    <source>
        <dbReference type="SAM" id="MobiDB-lite"/>
    </source>
</evidence>
<dbReference type="EMBL" id="JANIIK010000047">
    <property type="protein sequence ID" value="KAJ3601599.1"/>
    <property type="molecule type" value="Genomic_DNA"/>
</dbReference>
<feature type="region of interest" description="Disordered" evidence="1">
    <location>
        <begin position="367"/>
        <end position="390"/>
    </location>
</feature>
<dbReference type="Proteomes" id="UP001148018">
    <property type="component" value="Unassembled WGS sequence"/>
</dbReference>
<dbReference type="GO" id="GO:0005737">
    <property type="term" value="C:cytoplasm"/>
    <property type="evidence" value="ECO:0007669"/>
    <property type="project" value="TreeGrafter"/>
</dbReference>
<dbReference type="GO" id="GO:0048255">
    <property type="term" value="P:mRNA stabilization"/>
    <property type="evidence" value="ECO:0007669"/>
    <property type="project" value="TreeGrafter"/>
</dbReference>
<dbReference type="GO" id="GO:0007144">
    <property type="term" value="P:female meiosis I"/>
    <property type="evidence" value="ECO:0007669"/>
    <property type="project" value="TreeGrafter"/>
</dbReference>
<evidence type="ECO:0000313" key="2">
    <source>
        <dbReference type="EMBL" id="KAJ3601599.1"/>
    </source>
</evidence>
<sequence length="804" mass="89326">MYQMRLCTMRDHVPDETMYQVRPCTMRDHVPDEIMYQASPTEDEEAYERLGKPPFPSPSFNLPENPHSSYTPWPNNAEDPFELLQCTQNRDLSDENDCDGVTDLYGLVSNNLEDGDSLDRFSQTERESSIFMSIWSPKTTGNYLLQYGQSDTKTEANPALFPHHKYSEQVQGNIPSKDIKNMCQQLNSFNTNNQWLSKSSDGDVESCQPCPLPPLTKPPGLPMPSVENRFLSTMRGSQHHVISNDTSRGTLGPFKHIPIQTNGFGQQSKMDSPLLNAYENQSIQSCPTVYQQNTPQEIRQMVSNFQDLIAAQERMAKQKNQMIFPNSRMSPLRGDMGPVQRELNGGIMHSFQGSYRFQGENTKHVQQSTSNSASFNPTKSHQGKVMTNGQTPWPNGNQVLNRYSQDQVQQCQLPNKASRDRGCVPSKPNQCQPGSPWQFPQMPRSLLYKQDYSSGDGTKVHYRPGQTQKAVSVDTFRKGDGGSGLQRGKSQLHSTAGDFVKGDSSTQRTESNARPWTHTDNQKHAPQPGNTYGSQRFAVGDITAGAWKQPQFPPFTHPASDPRQSSFQMGEASAAALSSRPSPPHGSRPSYRDICDQMPEGKFAAFNPNVALLTGQRAEGVYPGMASALGPPHTTRNRGGPAVILLNKTFPGKQISVATSSPLPKRPPHPSRVDRLIVDQTREHARLVNLLGKMEQLSSFPFHGNISSSLDRHYEAICASRTRRQDEYINGAIRHKQGIANSREDIDTMLLGGALKDLCDATRKSRTALWCALQVTVPKSAGVLDLRGGVDPTASPKEDKTVSF</sequence>
<comment type="caution">
    <text evidence="2">The sequence shown here is derived from an EMBL/GenBank/DDBJ whole genome shotgun (WGS) entry which is preliminary data.</text>
</comment>
<name>A0A9Q0IJZ9_9TELE</name>